<evidence type="ECO:0000256" key="6">
    <source>
        <dbReference type="ARBA" id="ARBA00022670"/>
    </source>
</evidence>
<dbReference type="GO" id="GO:0001764">
    <property type="term" value="P:neuron migration"/>
    <property type="evidence" value="ECO:0007669"/>
    <property type="project" value="InterPro"/>
</dbReference>
<dbReference type="InParanoid" id="A0A7R5K6A6"/>
<dbReference type="FunFam" id="2.60.120.260:FF:000030">
    <property type="entry name" value="Reelin"/>
    <property type="match status" value="1"/>
</dbReference>
<dbReference type="FunFam" id="2.60.120.260:FF:000045">
    <property type="entry name" value="Reelin"/>
    <property type="match status" value="1"/>
</dbReference>
<evidence type="ECO:0000256" key="9">
    <source>
        <dbReference type="ARBA" id="ARBA00022737"/>
    </source>
</evidence>
<accession>A0A7R5K6A6</accession>
<keyword evidence="10" id="KW-0378">Hydrolase</keyword>
<dbReference type="GO" id="GO:0007417">
    <property type="term" value="P:central nervous system development"/>
    <property type="evidence" value="ECO:0007669"/>
    <property type="project" value="InterPro"/>
</dbReference>
<dbReference type="CDD" id="cd10038">
    <property type="entry name" value="Reelin_repeat_2_subrepeat_1"/>
    <property type="match status" value="1"/>
</dbReference>
<keyword evidence="12" id="KW-0862">Zinc</keyword>
<dbReference type="FunFam" id="2.60.120.260:FF:000053">
    <property type="entry name" value="Reelin"/>
    <property type="match status" value="1"/>
</dbReference>
<dbReference type="GO" id="GO:0043005">
    <property type="term" value="C:neuron projection"/>
    <property type="evidence" value="ECO:0007669"/>
    <property type="project" value="TreeGrafter"/>
</dbReference>
<evidence type="ECO:0000256" key="17">
    <source>
        <dbReference type="ARBA" id="ARBA00023773"/>
    </source>
</evidence>
<dbReference type="FunFam" id="2.60.120.260:FF:000055">
    <property type="entry name" value="Reelin"/>
    <property type="match status" value="1"/>
</dbReference>
<comment type="function">
    <text evidence="20">Extracellular matrix serine protease secreted by pioneer neurons that plays a role in layering of neurons in the cerebral cortex and cerebellum by coordinating cell positioning during neurodevelopment. Regulates microtubule function in neurons and neuronal migration. Binding to the extracellular domains of lipoprotein receptors VLDLR and LRP8/APOER2 induces tyrosine phosphorylation of DAB1 and modulation of TAU phosphorylation. Affects migration of sympathetic preganglionic neurons in the spinal cord, where it seems to act as a barrier to neuronal migration. Enzymatic activity is important for the modulation of cell adhesion.</text>
</comment>
<evidence type="ECO:0000256" key="1">
    <source>
        <dbReference type="ARBA" id="ARBA00004498"/>
    </source>
</evidence>
<dbReference type="CDD" id="cd10048">
    <property type="entry name" value="Reelin_repeat_4_subrepeat_2"/>
    <property type="match status" value="1"/>
</dbReference>
<dbReference type="InterPro" id="IPR036278">
    <property type="entry name" value="Sialidase_sf"/>
</dbReference>
<keyword evidence="14" id="KW-0130">Cell adhesion</keyword>
<protein>
    <recommendedName>
        <fullName evidence="18">Reelin</fullName>
    </recommendedName>
</protein>
<dbReference type="Gene3D" id="2.60.120.260">
    <property type="entry name" value="Galactose-binding domain-like"/>
    <property type="match status" value="12"/>
</dbReference>
<organism evidence="23 24">
    <name type="scientific">Pipra filicauda</name>
    <name type="common">Wire-tailed manakin</name>
    <dbReference type="NCBI Taxonomy" id="649802"/>
    <lineage>
        <taxon>Eukaryota</taxon>
        <taxon>Metazoa</taxon>
        <taxon>Chordata</taxon>
        <taxon>Craniata</taxon>
        <taxon>Vertebrata</taxon>
        <taxon>Euteleostomi</taxon>
        <taxon>Archelosauria</taxon>
        <taxon>Archosauria</taxon>
        <taxon>Dinosauria</taxon>
        <taxon>Saurischia</taxon>
        <taxon>Theropoda</taxon>
        <taxon>Coelurosauria</taxon>
        <taxon>Aves</taxon>
        <taxon>Neognathae</taxon>
        <taxon>Neoaves</taxon>
        <taxon>Telluraves</taxon>
        <taxon>Australaves</taxon>
        <taxon>Passeriformes</taxon>
        <taxon>Pipridae</taxon>
        <taxon>Pipra</taxon>
    </lineage>
</organism>
<dbReference type="GO" id="GO:0007155">
    <property type="term" value="P:cell adhesion"/>
    <property type="evidence" value="ECO:0007669"/>
    <property type="project" value="UniProtKB-KW"/>
</dbReference>
<dbReference type="FunFam" id="2.60.120.260:FF:000044">
    <property type="entry name" value="Reelin"/>
    <property type="match status" value="1"/>
</dbReference>
<dbReference type="FunFam" id="2.60.40.4060:FF:000001">
    <property type="entry name" value="Reelin"/>
    <property type="match status" value="1"/>
</dbReference>
<dbReference type="Pfam" id="PF23106">
    <property type="entry name" value="EGF_Teneurin"/>
    <property type="match status" value="1"/>
</dbReference>
<dbReference type="FunFam" id="2.60.120.260:FF:000040">
    <property type="entry name" value="Reelin"/>
    <property type="match status" value="1"/>
</dbReference>
<keyword evidence="9" id="KW-0677">Repeat</keyword>
<feature type="domain" description="Reelin" evidence="22">
    <location>
        <begin position="26"/>
        <end position="191"/>
    </location>
</feature>
<dbReference type="Proteomes" id="UP000504627">
    <property type="component" value="Unplaced"/>
</dbReference>
<evidence type="ECO:0000256" key="16">
    <source>
        <dbReference type="ARBA" id="ARBA00023180"/>
    </source>
</evidence>
<evidence type="ECO:0000256" key="4">
    <source>
        <dbReference type="ARBA" id="ARBA00022530"/>
    </source>
</evidence>
<evidence type="ECO:0000256" key="20">
    <source>
        <dbReference type="ARBA" id="ARBA00046064"/>
    </source>
</evidence>
<dbReference type="CDD" id="cd10046">
    <property type="entry name" value="Reelin_repeat_2_subrepeat_2"/>
    <property type="match status" value="1"/>
</dbReference>
<keyword evidence="2" id="KW-0217">Developmental protein</keyword>
<reference evidence="24" key="1">
    <citation type="submission" date="2025-08" db="UniProtKB">
        <authorList>
            <consortium name="RefSeq"/>
        </authorList>
    </citation>
    <scope>IDENTIFICATION</scope>
    <source>
        <tissue evidence="24">Muscle</tissue>
    </source>
</reference>
<keyword evidence="11" id="KW-0720">Serine protease</keyword>
<proteinExistence type="inferred from homology"/>
<evidence type="ECO:0000256" key="19">
    <source>
        <dbReference type="ARBA" id="ARBA00044961"/>
    </source>
</evidence>
<keyword evidence="6" id="KW-0645">Protease</keyword>
<dbReference type="InterPro" id="IPR034968">
    <property type="entry name" value="Reelin"/>
</dbReference>
<evidence type="ECO:0000256" key="7">
    <source>
        <dbReference type="ARBA" id="ARBA00022723"/>
    </source>
</evidence>
<dbReference type="FunFam" id="2.60.120.260:FF:000047">
    <property type="entry name" value="Reelin"/>
    <property type="match status" value="1"/>
</dbReference>
<dbReference type="GO" id="GO:0046872">
    <property type="term" value="F:metal ion binding"/>
    <property type="evidence" value="ECO:0007669"/>
    <property type="project" value="UniProtKB-KW"/>
</dbReference>
<keyword evidence="5" id="KW-0245">EGF-like domain</keyword>
<dbReference type="SUPFAM" id="SSF50939">
    <property type="entry name" value="Sialidases"/>
    <property type="match status" value="4"/>
</dbReference>
<evidence type="ECO:0000256" key="5">
    <source>
        <dbReference type="ARBA" id="ARBA00022536"/>
    </source>
</evidence>
<sequence length="2055" mass="229779">MERRRGVPGGWPCLLAALGALLAAGRAAAPRARFSPFFFLCTHHGELEGDGEQGEVLIALHIAGNPAAYVPGQEYQVTISTSTFFDGLLVTGLYTSTSVQASQSVGGSSAFGFGIMSDHQFGNQFMCSVVASHVSHLPTTNLSFVWIAPPAGTGCVNFMATATHRGQVIFKDALAQQLCEQGAPTEAPLHPHLAELHSDSIILRDDFDSDHEQELNPTMWSECSNCEVGEHCGVIMHGNAVTFCEPYGPRELTTTGLNTTTASVLQFSLGSGSCRFSYSDPSITVSYSKNSSADWTQLEKISAPSNISTIIHILYLPEDAKGENIHFQWKQDYVHAGDVYEACWALDNILIINAAHRKVVLEDNLDPVDTGNWLFFPGATVKHSCQSDGNSIYFHGTEGSEFNFATTRDVDLSMEDAQEQWTEEFESQPKGWDIFGAVIGTECGTLESGSAMVFLRDGERKICTPYMDTTGYGNLRFYFSMGGTCDSGESHENDVMLYAKIEGRREHIPLDTLTYAAYKVPSLVSVVISPDLQTPATKFCLKQKSHQGHNRNVWAVDYFHVLPVLPSTVTHMIQFSINLGCGTYQPGNSVSLEFSTNHGRSWSLLHTECLPEICAGPHLPHSTIYASENYSGWNRITIPLPNAALTSDTRIRWRQTGPILGNMWAIDNIYIGPSCLKFCSGRGQCTRNGCKCDPGFSGPACEMASQTFPMFISESFTSSRLSSYHSFYSIRGAEVSFGCGVLASGKALVFNKDGRRQLITSFLDSSQSRFLQFTLRLGSKSVLSTCKAPDQPGEGVLLHYSYDNGITWKLLEHYSYLNYHEPRIISVELPEDARQIGIQFRWWQPYHSSQGEDVWAIDEIIMTSVLFNSISLDFTNLVEVTQSLGFYLGNVQPHCGHDWTLCFTGDSKLASSMRYVETQSMQIGASYMIQFNLVMGCGEAFTPHMDNQVKLEYSTNHGLTWHLVQEECLPSMPSCQEFTSASIYHSSEFTQWRRITVLLPQKTWSSATRFRWSQCYYTAQDEWALDNIYIGQQCPNMCSGHGWCDHGVCRCDSGFRGTECQPENPLSSTIMSDFENPDTLKTEWQEIIGGEIVKPEEGCGVISSGSSLYFNKAGKRQLVSWDLDTTWVDFVQFYIQIGGDSSSCNKPDSREEGVLLQYSNNGGINWQLLAEMYFSDFSKPRFVYLELPAAAKTPCTRFRWWQPVFSGEGYDQWAIDDIIILSEKQKHIIPVVNPTLPQNFYEKPAFDYPMNQMSVWLMLANEGMTKNESFCSATPSAMLFGKSDGDRFAVTRDLSLKPGYVLQFKLNIGCTNQYSSSAPVLLQYSHDAGLFWSLVKEGCYPASPGMKGCEGSSRELSEPTVYHTGDFEDWTRITIVIPRSLAASKTRFRWIQESSSHKSVPPFGLDGVYISEPCPNYCNGHGDCVSGVCFCDLGYTASHGTCVSNVPNHSEMFDRFERKLSPLWYKITGGQVGTGCGVLSDGKSLYFNGPGKREARTVPLDTTNIRLVQFYVQIGSKTVGNSCNRPRARNEGLVVQYTNDNGITWHLLRELDFMSYLEPQIISIDLPREAKTPATAFRWWQPQHGKHSAQWALDDVLIGMNDSSQTGFQDKFDGTVDLQASWYRIQGGQVDIDCLSMDTALMFSENIGKPRYAETWDFHVSASTFLQFELSMGCSKPYSNSHSIHLQYSLNNGRDWHLVTEECVPPTIGCQQYTESSIYTSERFQNWKRVTVYLPPSTNSPRTRFRWIQYNYASGVDSWAIDNVVLATGCPWMCSGHGICDSGHCMCDRGFGGPYCVPVLPLPSVLKDDFNGNLHPDLWPEVYGAERGNLNGDTIKSGTALIFKGEGLRMLVSRDLDCTNTVYIQFSFKFIAKGTPERSHSILLQYSVNGGITWHLIDEFYFTQTTDVLFINVPLPYAAQNNATRFRLWQPYNNGKKEEIWIIDDLIIDGNNLKNPIILLDTFDFGPKEDNWFFYPGGNIGLYCPYSSKRAPEEDSAMVFVSNEVGEHSITTRDLSVNENTIIQFEVPILRKLFCLLFHEFCSSTFCSVVFAQLL</sequence>
<evidence type="ECO:0000256" key="18">
    <source>
        <dbReference type="ARBA" id="ARBA00023900"/>
    </source>
</evidence>
<evidence type="ECO:0000256" key="2">
    <source>
        <dbReference type="ARBA" id="ARBA00022473"/>
    </source>
</evidence>
<feature type="signal peptide" evidence="21">
    <location>
        <begin position="1"/>
        <end position="27"/>
    </location>
</feature>
<dbReference type="GO" id="GO:0005615">
    <property type="term" value="C:extracellular space"/>
    <property type="evidence" value="ECO:0007669"/>
    <property type="project" value="TreeGrafter"/>
</dbReference>
<dbReference type="GO" id="GO:0006508">
    <property type="term" value="P:proteolysis"/>
    <property type="evidence" value="ECO:0007669"/>
    <property type="project" value="UniProtKB-KW"/>
</dbReference>
<evidence type="ECO:0000256" key="21">
    <source>
        <dbReference type="SAM" id="SignalP"/>
    </source>
</evidence>
<evidence type="ECO:0000313" key="23">
    <source>
        <dbReference type="Proteomes" id="UP000504627"/>
    </source>
</evidence>
<evidence type="ECO:0000256" key="12">
    <source>
        <dbReference type="ARBA" id="ARBA00022833"/>
    </source>
</evidence>
<dbReference type="PROSITE" id="PS51019">
    <property type="entry name" value="REELIN"/>
    <property type="match status" value="1"/>
</dbReference>
<keyword evidence="13" id="KW-0106">Calcium</keyword>
<dbReference type="GO" id="GO:0070325">
    <property type="term" value="F:lipoprotein particle receptor binding"/>
    <property type="evidence" value="ECO:0007669"/>
    <property type="project" value="InterPro"/>
</dbReference>
<comment type="subunit">
    <text evidence="19">Oligomer of disulfide-linked homodimers.</text>
</comment>
<comment type="similarity">
    <text evidence="17">Belongs to the reelin family.</text>
</comment>
<dbReference type="CDD" id="cd10039">
    <property type="entry name" value="Reelin_repeat_3_subrepeat_1"/>
    <property type="match status" value="1"/>
</dbReference>
<feature type="chain" id="PRO_5031117787" description="Reelin" evidence="21">
    <location>
        <begin position="28"/>
        <end position="2055"/>
    </location>
</feature>
<keyword evidence="23" id="KW-1185">Reference proteome</keyword>
<evidence type="ECO:0000256" key="3">
    <source>
        <dbReference type="ARBA" id="ARBA00022525"/>
    </source>
</evidence>
<gene>
    <name evidence="24" type="primary">RELN</name>
</gene>
<dbReference type="PROSITE" id="PS01186">
    <property type="entry name" value="EGF_2"/>
    <property type="match status" value="1"/>
</dbReference>
<evidence type="ECO:0000256" key="14">
    <source>
        <dbReference type="ARBA" id="ARBA00022889"/>
    </source>
</evidence>
<dbReference type="FunFam" id="2.60.120.260:FF:000057">
    <property type="entry name" value="Reelin"/>
    <property type="match status" value="1"/>
</dbReference>
<evidence type="ECO:0000256" key="8">
    <source>
        <dbReference type="ARBA" id="ARBA00022729"/>
    </source>
</evidence>
<keyword evidence="4" id="KW-0272">Extracellular matrix</keyword>
<evidence type="ECO:0000256" key="11">
    <source>
        <dbReference type="ARBA" id="ARBA00022825"/>
    </source>
</evidence>
<evidence type="ECO:0000256" key="10">
    <source>
        <dbReference type="ARBA" id="ARBA00022801"/>
    </source>
</evidence>
<dbReference type="GO" id="GO:0008236">
    <property type="term" value="F:serine-type peptidase activity"/>
    <property type="evidence" value="ECO:0007669"/>
    <property type="project" value="UniProtKB-KW"/>
</dbReference>
<dbReference type="FunFam" id="2.60.120.260:FF:000003">
    <property type="entry name" value="Reelin"/>
    <property type="match status" value="1"/>
</dbReference>
<name>A0A7R5K6A6_9PASS</name>
<dbReference type="FunCoup" id="A0A7R5K6A6">
    <property type="interactions" value="32"/>
</dbReference>
<dbReference type="PANTHER" id="PTHR11841:SF1">
    <property type="entry name" value="REELIN"/>
    <property type="match status" value="1"/>
</dbReference>
<dbReference type="CDD" id="cd08544">
    <property type="entry name" value="Reeler"/>
    <property type="match status" value="1"/>
</dbReference>
<dbReference type="Pfam" id="PF02014">
    <property type="entry name" value="Reeler"/>
    <property type="match status" value="1"/>
</dbReference>
<dbReference type="CDD" id="cd10037">
    <property type="entry name" value="Reelin_repeat_1_subrepeat_1"/>
    <property type="match status" value="1"/>
</dbReference>
<evidence type="ECO:0000259" key="22">
    <source>
        <dbReference type="PROSITE" id="PS51019"/>
    </source>
</evidence>
<dbReference type="PANTHER" id="PTHR11841">
    <property type="entry name" value="REELIN"/>
    <property type="match status" value="1"/>
</dbReference>
<dbReference type="RefSeq" id="XP_039235385.1">
    <property type="nucleotide sequence ID" value="XM_039379451.1"/>
</dbReference>
<dbReference type="GeneID" id="114004136"/>
<dbReference type="CTD" id="5649"/>
<dbReference type="InterPro" id="IPR049419">
    <property type="entry name" value="Reelin_subrepeat-B"/>
</dbReference>
<keyword evidence="8 21" id="KW-0732">Signal</keyword>
<keyword evidence="16" id="KW-0325">Glycoprotein</keyword>
<evidence type="ECO:0000256" key="15">
    <source>
        <dbReference type="ARBA" id="ARBA00023157"/>
    </source>
</evidence>
<dbReference type="CDD" id="cd10036">
    <property type="entry name" value="Reelin_subrepeat_Nt"/>
    <property type="match status" value="1"/>
</dbReference>
<evidence type="ECO:0000256" key="13">
    <source>
        <dbReference type="ARBA" id="ARBA00022837"/>
    </source>
</evidence>
<dbReference type="Pfam" id="PF21471">
    <property type="entry name" value="Reelin_subrepeat-B"/>
    <property type="match status" value="10"/>
</dbReference>
<dbReference type="SMART" id="SM00181">
    <property type="entry name" value="EGF"/>
    <property type="match status" value="4"/>
</dbReference>
<dbReference type="CDD" id="cd10040">
    <property type="entry name" value="Reelin_repeat_4_subrepeat_1"/>
    <property type="match status" value="1"/>
</dbReference>
<comment type="subcellular location">
    <subcellularLocation>
        <location evidence="1">Secreted</location>
        <location evidence="1">Extracellular space</location>
        <location evidence="1">Extracellular matrix</location>
    </subcellularLocation>
</comment>
<dbReference type="PROSITE" id="PS00022">
    <property type="entry name" value="EGF_1"/>
    <property type="match status" value="1"/>
</dbReference>
<dbReference type="InterPro" id="IPR042307">
    <property type="entry name" value="Reeler_sf"/>
</dbReference>
<dbReference type="CDD" id="cd10045">
    <property type="entry name" value="Reelin_repeat_1_subrepeat_2"/>
    <property type="match status" value="1"/>
</dbReference>
<dbReference type="InterPro" id="IPR000742">
    <property type="entry name" value="EGF"/>
</dbReference>
<dbReference type="FunFam" id="2.60.120.260:FF:000028">
    <property type="entry name" value="Reelin"/>
    <property type="match status" value="1"/>
</dbReference>
<keyword evidence="15" id="KW-1015">Disulfide bond</keyword>
<evidence type="ECO:0000313" key="24">
    <source>
        <dbReference type="RefSeq" id="XP_039235385.1"/>
    </source>
</evidence>
<dbReference type="InterPro" id="IPR002861">
    <property type="entry name" value="Reeler_dom"/>
</dbReference>
<dbReference type="CDD" id="cd10047">
    <property type="entry name" value="Reelin_repeat_3_subrepeat_2"/>
    <property type="match status" value="1"/>
</dbReference>
<dbReference type="FunFam" id="2.60.120.260:FF:000041">
    <property type="entry name" value="Reelin"/>
    <property type="match status" value="1"/>
</dbReference>
<keyword evidence="3" id="KW-0964">Secreted</keyword>
<keyword evidence="7" id="KW-0479">Metal-binding</keyword>
<dbReference type="Gene3D" id="2.60.40.4060">
    <property type="entry name" value="Reeler domain"/>
    <property type="match status" value="1"/>
</dbReference>